<dbReference type="EMBL" id="CP031223">
    <property type="protein sequence ID" value="QFF97745.1"/>
    <property type="molecule type" value="Genomic_DNA"/>
</dbReference>
<dbReference type="Gene3D" id="3.40.50.150">
    <property type="entry name" value="Vaccinia Virus protein VP39"/>
    <property type="match status" value="1"/>
</dbReference>
<dbReference type="InterPro" id="IPR022642">
    <property type="entry name" value="CheR_C"/>
</dbReference>
<keyword evidence="2" id="KW-0808">Transferase</keyword>
<sequence>MDDLMSMELEDQKKELEVDLLLETIYRLAGYDFREYVRASIMRRIENRRTIENVPTITALIEKAIYEPGFLNRMIEGFSVPVTEMFRDSSFFKEFRKNVIPHLREIEEIRIWHAGCATGEEVLSMAILLEEEGLIDKTTIYATDMSEEALNTAKSGVVSLWKMQDYTRNYLAAGGGKEFSEYYKTNAQFVSFSQHLLKNVIFAQHNLVTDQSFNEFHVIFCRNVLIYFNPTLQNKVHELFLQSLSRGGFLGLGNKESLRISQYADAYEDFSVSEPLYRKK</sequence>
<dbReference type="InterPro" id="IPR050903">
    <property type="entry name" value="Bact_Chemotaxis_MeTrfase"/>
</dbReference>
<dbReference type="Pfam" id="PF01739">
    <property type="entry name" value="CheR"/>
    <property type="match status" value="1"/>
</dbReference>
<dbReference type="InterPro" id="IPR022641">
    <property type="entry name" value="CheR_N"/>
</dbReference>
<evidence type="ECO:0000259" key="1">
    <source>
        <dbReference type="PROSITE" id="PS50123"/>
    </source>
</evidence>
<dbReference type="OrthoDB" id="9816309at2"/>
<dbReference type="GO" id="GO:0008757">
    <property type="term" value="F:S-adenosylmethionine-dependent methyltransferase activity"/>
    <property type="evidence" value="ECO:0007669"/>
    <property type="project" value="InterPro"/>
</dbReference>
<dbReference type="AlphaFoldDB" id="A0A5J6SIG5"/>
<dbReference type="PANTHER" id="PTHR24422:SF8">
    <property type="entry name" value="CHEMOTAXIS PROTEIN"/>
    <property type="match status" value="1"/>
</dbReference>
<dbReference type="Pfam" id="PF03705">
    <property type="entry name" value="CheR_N"/>
    <property type="match status" value="1"/>
</dbReference>
<dbReference type="InterPro" id="IPR029063">
    <property type="entry name" value="SAM-dependent_MTases_sf"/>
</dbReference>
<keyword evidence="3" id="KW-1185">Reference proteome</keyword>
<protein>
    <submittedName>
        <fullName evidence="2">Protein-glutamate O-methyltransferase CheR</fullName>
    </submittedName>
</protein>
<dbReference type="PANTHER" id="PTHR24422">
    <property type="entry name" value="CHEMOTAXIS PROTEIN METHYLTRANSFERASE"/>
    <property type="match status" value="1"/>
</dbReference>
<feature type="domain" description="CheR-type methyltransferase" evidence="1">
    <location>
        <begin position="6"/>
        <end position="280"/>
    </location>
</feature>
<dbReference type="SUPFAM" id="SSF53335">
    <property type="entry name" value="S-adenosyl-L-methionine-dependent methyltransferases"/>
    <property type="match status" value="1"/>
</dbReference>
<dbReference type="KEGG" id="psyo:PB01_02365"/>
<dbReference type="GO" id="GO:0032259">
    <property type="term" value="P:methylation"/>
    <property type="evidence" value="ECO:0007669"/>
    <property type="project" value="UniProtKB-KW"/>
</dbReference>
<evidence type="ECO:0000313" key="3">
    <source>
        <dbReference type="Proteomes" id="UP000325517"/>
    </source>
</evidence>
<dbReference type="SMART" id="SM00138">
    <property type="entry name" value="MeTrc"/>
    <property type="match status" value="1"/>
</dbReference>
<dbReference type="InterPro" id="IPR000780">
    <property type="entry name" value="CheR_MeTrfase"/>
</dbReference>
<dbReference type="SUPFAM" id="SSF47757">
    <property type="entry name" value="Chemotaxis receptor methyltransferase CheR, N-terminal domain"/>
    <property type="match status" value="1"/>
</dbReference>
<proteinExistence type="predicted"/>
<organism evidence="2 3">
    <name type="scientific">Psychrobacillus glaciei</name>
    <dbReference type="NCBI Taxonomy" id="2283160"/>
    <lineage>
        <taxon>Bacteria</taxon>
        <taxon>Bacillati</taxon>
        <taxon>Bacillota</taxon>
        <taxon>Bacilli</taxon>
        <taxon>Bacillales</taxon>
        <taxon>Bacillaceae</taxon>
        <taxon>Psychrobacillus</taxon>
    </lineage>
</organism>
<dbReference type="PROSITE" id="PS50123">
    <property type="entry name" value="CHER"/>
    <property type="match status" value="1"/>
</dbReference>
<keyword evidence="2" id="KW-0489">Methyltransferase</keyword>
<evidence type="ECO:0000313" key="2">
    <source>
        <dbReference type="EMBL" id="QFF97745.1"/>
    </source>
</evidence>
<dbReference type="Proteomes" id="UP000325517">
    <property type="component" value="Chromosome"/>
</dbReference>
<dbReference type="PRINTS" id="PR00996">
    <property type="entry name" value="CHERMTFRASE"/>
</dbReference>
<reference evidence="2 3" key="1">
    <citation type="submission" date="2018-07" db="EMBL/GenBank/DDBJ databases">
        <title>Complete genome sequence of Psychrobacillus sp. PB01, isolated from iceberg, and comparative genome analysis of Psychrobacillus strains.</title>
        <authorList>
            <person name="Lee P.C."/>
        </authorList>
    </citation>
    <scope>NUCLEOTIDE SEQUENCE [LARGE SCALE GENOMIC DNA]</scope>
    <source>
        <strain evidence="2 3">PB01</strain>
    </source>
</reference>
<accession>A0A5J6SIG5</accession>
<gene>
    <name evidence="2" type="ORF">PB01_02365</name>
</gene>
<name>A0A5J6SIG5_9BACI</name>